<reference evidence="3 4" key="1">
    <citation type="journal article" date="2017" name="PLoS Biol.">
        <title>The sea cucumber genome provides insights into morphological evolution and visceral regeneration.</title>
        <authorList>
            <person name="Zhang X."/>
            <person name="Sun L."/>
            <person name="Yuan J."/>
            <person name="Sun Y."/>
            <person name="Gao Y."/>
            <person name="Zhang L."/>
            <person name="Li S."/>
            <person name="Dai H."/>
            <person name="Hamel J.F."/>
            <person name="Liu C."/>
            <person name="Yu Y."/>
            <person name="Liu S."/>
            <person name="Lin W."/>
            <person name="Guo K."/>
            <person name="Jin S."/>
            <person name="Xu P."/>
            <person name="Storey K.B."/>
            <person name="Huan P."/>
            <person name="Zhang T."/>
            <person name="Zhou Y."/>
            <person name="Zhang J."/>
            <person name="Lin C."/>
            <person name="Li X."/>
            <person name="Xing L."/>
            <person name="Huo D."/>
            <person name="Sun M."/>
            <person name="Wang L."/>
            <person name="Mercier A."/>
            <person name="Li F."/>
            <person name="Yang H."/>
            <person name="Xiang J."/>
        </authorList>
    </citation>
    <scope>NUCLEOTIDE SEQUENCE [LARGE SCALE GENOMIC DNA]</scope>
    <source>
        <strain evidence="3">Shaxun</strain>
        <tissue evidence="3">Muscle</tissue>
    </source>
</reference>
<dbReference type="InterPro" id="IPR036056">
    <property type="entry name" value="Fibrinogen-like_C"/>
</dbReference>
<dbReference type="OrthoDB" id="6146709at2759"/>
<dbReference type="Proteomes" id="UP000230750">
    <property type="component" value="Unassembled WGS sequence"/>
</dbReference>
<dbReference type="STRING" id="307972.A0A2G8KLP7"/>
<protein>
    <submittedName>
        <fullName evidence="3">Tenascin-R</fullName>
    </submittedName>
</protein>
<feature type="domain" description="Fibrinogen C-terminal" evidence="2">
    <location>
        <begin position="1"/>
        <end position="87"/>
    </location>
</feature>
<evidence type="ECO:0000259" key="2">
    <source>
        <dbReference type="PROSITE" id="PS51406"/>
    </source>
</evidence>
<dbReference type="SUPFAM" id="SSF56496">
    <property type="entry name" value="Fibrinogen C-terminal domain-like"/>
    <property type="match status" value="1"/>
</dbReference>
<dbReference type="Pfam" id="PF00147">
    <property type="entry name" value="Fibrinogen_C"/>
    <property type="match status" value="1"/>
</dbReference>
<name>A0A2G8KLP7_STIJA</name>
<evidence type="ECO:0000256" key="1">
    <source>
        <dbReference type="ARBA" id="ARBA00023157"/>
    </source>
</evidence>
<evidence type="ECO:0000313" key="3">
    <source>
        <dbReference type="EMBL" id="PIK48944.1"/>
    </source>
</evidence>
<dbReference type="PANTHER" id="PTHR19143">
    <property type="entry name" value="FIBRINOGEN/TENASCIN/ANGIOPOEITIN"/>
    <property type="match status" value="1"/>
</dbReference>
<keyword evidence="1" id="KW-1015">Disulfide bond</keyword>
<dbReference type="InterPro" id="IPR020837">
    <property type="entry name" value="Fibrinogen_CS"/>
</dbReference>
<dbReference type="EMBL" id="MRZV01000491">
    <property type="protein sequence ID" value="PIK48944.1"/>
    <property type="molecule type" value="Genomic_DNA"/>
</dbReference>
<proteinExistence type="predicted"/>
<dbReference type="PROSITE" id="PS00514">
    <property type="entry name" value="FIBRINOGEN_C_1"/>
    <property type="match status" value="1"/>
</dbReference>
<organism evidence="3 4">
    <name type="scientific">Stichopus japonicus</name>
    <name type="common">Sea cucumber</name>
    <dbReference type="NCBI Taxonomy" id="307972"/>
    <lineage>
        <taxon>Eukaryota</taxon>
        <taxon>Metazoa</taxon>
        <taxon>Echinodermata</taxon>
        <taxon>Eleutherozoa</taxon>
        <taxon>Echinozoa</taxon>
        <taxon>Holothuroidea</taxon>
        <taxon>Aspidochirotacea</taxon>
        <taxon>Aspidochirotida</taxon>
        <taxon>Stichopodidae</taxon>
        <taxon>Apostichopus</taxon>
    </lineage>
</organism>
<dbReference type="GO" id="GO:0005615">
    <property type="term" value="C:extracellular space"/>
    <property type="evidence" value="ECO:0007669"/>
    <property type="project" value="TreeGrafter"/>
</dbReference>
<dbReference type="InterPro" id="IPR002181">
    <property type="entry name" value="Fibrinogen_a/b/g_C_dom"/>
</dbReference>
<dbReference type="AlphaFoldDB" id="A0A2G8KLP7"/>
<dbReference type="InterPro" id="IPR014716">
    <property type="entry name" value="Fibrinogen_a/b/g_C_1"/>
</dbReference>
<dbReference type="PANTHER" id="PTHR19143:SF327">
    <property type="entry name" value="FI21813P1-RELATED"/>
    <property type="match status" value="1"/>
</dbReference>
<evidence type="ECO:0000313" key="4">
    <source>
        <dbReference type="Proteomes" id="UP000230750"/>
    </source>
</evidence>
<dbReference type="PROSITE" id="PS51406">
    <property type="entry name" value="FIBRINOGEN_C_2"/>
    <property type="match status" value="1"/>
</dbReference>
<dbReference type="Gene3D" id="3.90.215.10">
    <property type="entry name" value="Gamma Fibrinogen, chain A, domain 1"/>
    <property type="match status" value="1"/>
</dbReference>
<keyword evidence="4" id="KW-1185">Reference proteome</keyword>
<dbReference type="InterPro" id="IPR050373">
    <property type="entry name" value="Fibrinogen_C-term_domain"/>
</dbReference>
<comment type="caution">
    <text evidence="3">The sequence shown here is derived from an EMBL/GenBank/DDBJ whole genome shotgun (WGS) entry which is preliminary data.</text>
</comment>
<gene>
    <name evidence="3" type="ORF">BSL78_14189</name>
</gene>
<accession>A0A2G8KLP7</accession>
<sequence>MEVPWWYALSFYLNSAFSTFDRDNDIDGSTNCAAYQHGAWWYKSCANSNLNGDYMAADDAQSSIYWYNLPGGRYNIKYTEMKIRPSRYGFSIKYLIRGSKLTNTLDSANISSISANRNVTDNPNSTPSSSKLL</sequence>